<dbReference type="AlphaFoldDB" id="F0UTU4"/>
<name>F0UTU4_AJEC8</name>
<gene>
    <name evidence="1" type="ORF">HCEG_08536</name>
</gene>
<dbReference type="HOGENOM" id="CLU_1906143_0_0_1"/>
<dbReference type="OrthoDB" id="10309259at2759"/>
<organism evidence="2">
    <name type="scientific">Ajellomyces capsulatus (strain H88)</name>
    <name type="common">Darling's disease fungus</name>
    <name type="synonym">Histoplasma capsulatum</name>
    <dbReference type="NCBI Taxonomy" id="544711"/>
    <lineage>
        <taxon>Eukaryota</taxon>
        <taxon>Fungi</taxon>
        <taxon>Dikarya</taxon>
        <taxon>Ascomycota</taxon>
        <taxon>Pezizomycotina</taxon>
        <taxon>Eurotiomycetes</taxon>
        <taxon>Eurotiomycetidae</taxon>
        <taxon>Onygenales</taxon>
        <taxon>Ajellomycetaceae</taxon>
        <taxon>Histoplasma</taxon>
    </lineage>
</organism>
<reference evidence="2" key="1">
    <citation type="submission" date="2008-07" db="EMBL/GenBank/DDBJ databases">
        <title>Annotation of Ajellomyces capsulatus strain H88.</title>
        <authorList>
            <person name="Champion M."/>
            <person name="Cuomo C."/>
            <person name="Ma L.-J."/>
            <person name="Henn M.R."/>
            <person name="Sil A."/>
            <person name="Goldman B."/>
            <person name="Young S.K."/>
            <person name="Kodira C.D."/>
            <person name="Zeng Q."/>
            <person name="Koehrsen M."/>
            <person name="Alvarado L."/>
            <person name="Berlin A."/>
            <person name="Borenstein D."/>
            <person name="Chen Z."/>
            <person name="Engels R."/>
            <person name="Freedman E."/>
            <person name="Gellesch M."/>
            <person name="Goldberg J."/>
            <person name="Griggs A."/>
            <person name="Gujja S."/>
            <person name="Heiman D."/>
            <person name="Hepburn T."/>
            <person name="Howarth C."/>
            <person name="Jen D."/>
            <person name="Larson L."/>
            <person name="Lewis B."/>
            <person name="Mehta T."/>
            <person name="Park D."/>
            <person name="Pearson M."/>
            <person name="Roberts A."/>
            <person name="Saif S."/>
            <person name="Shea T."/>
            <person name="Shenoy N."/>
            <person name="Sisk P."/>
            <person name="Stolte C."/>
            <person name="Sykes S."/>
            <person name="Walk T."/>
            <person name="White J."/>
            <person name="Yandava C."/>
            <person name="Klein B."/>
            <person name="McEwen J.G."/>
            <person name="Puccia R."/>
            <person name="Goldman G.H."/>
            <person name="Felipe M.S."/>
            <person name="Nino-Vega G."/>
            <person name="San-Blas G."/>
            <person name="Taylor J."/>
            <person name="Mendoza L."/>
            <person name="Galagan J."/>
            <person name="Nusbaum C."/>
            <person name="Birren B."/>
        </authorList>
    </citation>
    <scope>NUCLEOTIDE SEQUENCE [LARGE SCALE GENOMIC DNA]</scope>
    <source>
        <strain evidence="2">H88</strain>
    </source>
</reference>
<sequence length="133" mass="15362">MAYQLSASYYVRYNESKPPLPYTPGQEFRVHLHTPPAPATGEVVESVRMRDQHSAQLVIICVIDETSDISGSIPADQNLVIKLYNPLCFDHDQDDVNPFHYTDLAYFLETAVYQLLYSLEETIISRYYEVFYT</sequence>
<evidence type="ECO:0000313" key="1">
    <source>
        <dbReference type="EMBL" id="EGC49321.1"/>
    </source>
</evidence>
<protein>
    <submittedName>
        <fullName evidence="1">Uncharacterized protein</fullName>
    </submittedName>
</protein>
<proteinExistence type="predicted"/>
<dbReference type="Proteomes" id="UP000008142">
    <property type="component" value="Unassembled WGS sequence"/>
</dbReference>
<dbReference type="VEuPathDB" id="FungiDB:I7I53_03728"/>
<dbReference type="EMBL" id="DS990643">
    <property type="protein sequence ID" value="EGC49321.1"/>
    <property type="molecule type" value="Genomic_DNA"/>
</dbReference>
<evidence type="ECO:0000313" key="2">
    <source>
        <dbReference type="Proteomes" id="UP000008142"/>
    </source>
</evidence>
<accession>F0UTU4</accession>